<reference evidence="2 3" key="1">
    <citation type="submission" date="2022-01" db="EMBL/GenBank/DDBJ databases">
        <title>Whole genome-based taxonomy of the Shewanellaceae.</title>
        <authorList>
            <person name="Martin-Rodriguez A.J."/>
        </authorList>
    </citation>
    <scope>NUCLEOTIDE SEQUENCE [LARGE SCALE GENOMIC DNA]</scope>
    <source>
        <strain evidence="2 3">DSM 21332</strain>
    </source>
</reference>
<sequence>MLLIISIILIAALGYLAQSVGLCMVRGVREASNGRPMFLIAIIFSGTLSWISILVAQHLQMQTPFISFNLSLWAVLGGLIFGIGSAINNGCGVSTISRLARGHLAMAVTICGWLMGWFLLAMFGPDIQPEPFALTESRHLAGLGLLTWGIVVLNIKITPRNRKVWLSMLLIGLMASIVFLAEPHWTPSALLRDMSSSLSGNRSWPETSRFALFLALLGGMLLAAFKARNFKLRYINGRQAVKHLAAGVMMGIGAAVASGGNDTQLLLALPSLSPAGMTTVFFILLGIYLGRRLISER</sequence>
<feature type="transmembrane region" description="Helical" evidence="1">
    <location>
        <begin position="240"/>
        <end position="259"/>
    </location>
</feature>
<feature type="transmembrane region" description="Helical" evidence="1">
    <location>
        <begin position="140"/>
        <end position="157"/>
    </location>
</feature>
<feature type="transmembrane region" description="Helical" evidence="1">
    <location>
        <begin position="164"/>
        <end position="181"/>
    </location>
</feature>
<gene>
    <name evidence="2" type="ORF">L2725_12060</name>
</gene>
<feature type="transmembrane region" description="Helical" evidence="1">
    <location>
        <begin position="37"/>
        <end position="59"/>
    </location>
</feature>
<accession>A0ABT0N8S3</accession>
<protein>
    <submittedName>
        <fullName evidence="2">YeeE/YedE family protein</fullName>
    </submittedName>
</protein>
<proteinExistence type="predicted"/>
<feature type="transmembrane region" description="Helical" evidence="1">
    <location>
        <begin position="210"/>
        <end position="228"/>
    </location>
</feature>
<dbReference type="Proteomes" id="UP001202831">
    <property type="component" value="Unassembled WGS sequence"/>
</dbReference>
<keyword evidence="1" id="KW-0812">Transmembrane</keyword>
<evidence type="ECO:0000313" key="3">
    <source>
        <dbReference type="Proteomes" id="UP001202831"/>
    </source>
</evidence>
<name>A0ABT0N8S3_9GAMM</name>
<evidence type="ECO:0000256" key="1">
    <source>
        <dbReference type="SAM" id="Phobius"/>
    </source>
</evidence>
<keyword evidence="1" id="KW-0472">Membrane</keyword>
<dbReference type="Pfam" id="PF04143">
    <property type="entry name" value="Sulf_transp"/>
    <property type="match status" value="2"/>
</dbReference>
<keyword evidence="3" id="KW-1185">Reference proteome</keyword>
<dbReference type="InterPro" id="IPR007272">
    <property type="entry name" value="Sulf_transp_TsuA/YedE"/>
</dbReference>
<dbReference type="RefSeq" id="WP_249249180.1">
    <property type="nucleotide sequence ID" value="NZ_JAKIKT010000004.1"/>
</dbReference>
<feature type="transmembrane region" description="Helical" evidence="1">
    <location>
        <begin position="6"/>
        <end position="25"/>
    </location>
</feature>
<keyword evidence="1" id="KW-1133">Transmembrane helix</keyword>
<evidence type="ECO:0000313" key="2">
    <source>
        <dbReference type="EMBL" id="MCL2914500.1"/>
    </source>
</evidence>
<dbReference type="EMBL" id="JAKIKT010000004">
    <property type="protein sequence ID" value="MCL2914500.1"/>
    <property type="molecule type" value="Genomic_DNA"/>
</dbReference>
<feature type="transmembrane region" description="Helical" evidence="1">
    <location>
        <begin position="99"/>
        <end position="120"/>
    </location>
</feature>
<comment type="caution">
    <text evidence="2">The sequence shown here is derived from an EMBL/GenBank/DDBJ whole genome shotgun (WGS) entry which is preliminary data.</text>
</comment>
<organism evidence="2 3">
    <name type="scientific">Shewanella corallii</name>
    <dbReference type="NCBI Taxonomy" id="560080"/>
    <lineage>
        <taxon>Bacteria</taxon>
        <taxon>Pseudomonadati</taxon>
        <taxon>Pseudomonadota</taxon>
        <taxon>Gammaproteobacteria</taxon>
        <taxon>Alteromonadales</taxon>
        <taxon>Shewanellaceae</taxon>
        <taxon>Shewanella</taxon>
    </lineage>
</organism>
<feature type="transmembrane region" description="Helical" evidence="1">
    <location>
        <begin position="265"/>
        <end position="289"/>
    </location>
</feature>
<feature type="transmembrane region" description="Helical" evidence="1">
    <location>
        <begin position="65"/>
        <end position="87"/>
    </location>
</feature>